<name>X1MM69_9ZZZZ</name>
<reference evidence="2" key="1">
    <citation type="journal article" date="2014" name="Front. Microbiol.">
        <title>High frequency of phylogenetically diverse reductive dehalogenase-homologous genes in deep subseafloor sedimentary metagenomes.</title>
        <authorList>
            <person name="Kawai M."/>
            <person name="Futagami T."/>
            <person name="Toyoda A."/>
            <person name="Takaki Y."/>
            <person name="Nishi S."/>
            <person name="Hori S."/>
            <person name="Arai W."/>
            <person name="Tsubouchi T."/>
            <person name="Morono Y."/>
            <person name="Uchiyama I."/>
            <person name="Ito T."/>
            <person name="Fujiyama A."/>
            <person name="Inagaki F."/>
            <person name="Takami H."/>
        </authorList>
    </citation>
    <scope>NUCLEOTIDE SEQUENCE</scope>
    <source>
        <strain evidence="2">Expedition CK06-06</strain>
    </source>
</reference>
<proteinExistence type="predicted"/>
<gene>
    <name evidence="2" type="ORF">S06H3_27169</name>
</gene>
<comment type="caution">
    <text evidence="2">The sequence shown here is derived from an EMBL/GenBank/DDBJ whole genome shotgun (WGS) entry which is preliminary data.</text>
</comment>
<sequence length="71" mass="7852">MGGGTGLGWTCGGKFKESEEGFGFSNLRFLVEVEVTGNANRCRWQQEEKTTEVKAGTNVENNFNGTWKDDT</sequence>
<feature type="region of interest" description="Disordered" evidence="1">
    <location>
        <begin position="49"/>
        <end position="71"/>
    </location>
</feature>
<feature type="non-terminal residue" evidence="2">
    <location>
        <position position="71"/>
    </location>
</feature>
<evidence type="ECO:0000313" key="2">
    <source>
        <dbReference type="EMBL" id="GAI32398.1"/>
    </source>
</evidence>
<accession>X1MM69</accession>
<dbReference type="AlphaFoldDB" id="X1MM69"/>
<organism evidence="2">
    <name type="scientific">marine sediment metagenome</name>
    <dbReference type="NCBI Taxonomy" id="412755"/>
    <lineage>
        <taxon>unclassified sequences</taxon>
        <taxon>metagenomes</taxon>
        <taxon>ecological metagenomes</taxon>
    </lineage>
</organism>
<dbReference type="EMBL" id="BARV01015745">
    <property type="protein sequence ID" value="GAI32398.1"/>
    <property type="molecule type" value="Genomic_DNA"/>
</dbReference>
<protein>
    <submittedName>
        <fullName evidence="2">Uncharacterized protein</fullName>
    </submittedName>
</protein>
<evidence type="ECO:0000256" key="1">
    <source>
        <dbReference type="SAM" id="MobiDB-lite"/>
    </source>
</evidence>